<evidence type="ECO:0000256" key="1">
    <source>
        <dbReference type="SAM" id="MobiDB-lite"/>
    </source>
</evidence>
<dbReference type="EMBL" id="GBHO01023095">
    <property type="protein sequence ID" value="JAG20509.1"/>
    <property type="molecule type" value="Transcribed_RNA"/>
</dbReference>
<feature type="region of interest" description="Disordered" evidence="1">
    <location>
        <begin position="1"/>
        <end position="24"/>
    </location>
</feature>
<protein>
    <submittedName>
        <fullName evidence="2">Uncharacterized protein</fullName>
    </submittedName>
</protein>
<dbReference type="AlphaFoldDB" id="A0A0A9XIG5"/>
<sequence length="182" mass="20591">MARSRKRNARRRRRRGAPTTALPTRTNDIIKGTILPNHEVLVNINDFSDIPKTVGQQLLFAKVTCATTTLADVSVVFYNSKTRNVALRSFNFTLCNSKKTVMFRWPPRTLRAGNEFGQLLVQIVNAACNEEDVREKDIWIWYSCQVWTASVADVFNSTVDPPHLKHGTPRSARSLTLDSMAI</sequence>
<reference evidence="2" key="1">
    <citation type="journal article" date="2014" name="PLoS ONE">
        <title>Transcriptome-Based Identification of ABC Transporters in the Western Tarnished Plant Bug Lygus hesperus.</title>
        <authorList>
            <person name="Hull J.J."/>
            <person name="Chaney K."/>
            <person name="Geib S.M."/>
            <person name="Fabrick J.A."/>
            <person name="Brent C.S."/>
            <person name="Walsh D."/>
            <person name="Lavine L.C."/>
        </authorList>
    </citation>
    <scope>NUCLEOTIDE SEQUENCE</scope>
</reference>
<name>A0A0A9XIG5_LYGHE</name>
<evidence type="ECO:0000313" key="2">
    <source>
        <dbReference type="EMBL" id="JAG20507.1"/>
    </source>
</evidence>
<gene>
    <name evidence="2" type="ORF">CM83_16399</name>
    <name evidence="3" type="ORF">CM83_16401</name>
</gene>
<reference evidence="2" key="2">
    <citation type="submission" date="2014-07" db="EMBL/GenBank/DDBJ databases">
        <authorList>
            <person name="Hull J."/>
        </authorList>
    </citation>
    <scope>NUCLEOTIDE SEQUENCE</scope>
</reference>
<organism evidence="2">
    <name type="scientific">Lygus hesperus</name>
    <name type="common">Western plant bug</name>
    <dbReference type="NCBI Taxonomy" id="30085"/>
    <lineage>
        <taxon>Eukaryota</taxon>
        <taxon>Metazoa</taxon>
        <taxon>Ecdysozoa</taxon>
        <taxon>Arthropoda</taxon>
        <taxon>Hexapoda</taxon>
        <taxon>Insecta</taxon>
        <taxon>Pterygota</taxon>
        <taxon>Neoptera</taxon>
        <taxon>Paraneoptera</taxon>
        <taxon>Hemiptera</taxon>
        <taxon>Heteroptera</taxon>
        <taxon>Panheteroptera</taxon>
        <taxon>Cimicomorpha</taxon>
        <taxon>Miridae</taxon>
        <taxon>Mirini</taxon>
        <taxon>Lygus</taxon>
    </lineage>
</organism>
<evidence type="ECO:0000313" key="3">
    <source>
        <dbReference type="EMBL" id="JAG20509.1"/>
    </source>
</evidence>
<dbReference type="EMBL" id="GBHO01023097">
    <property type="protein sequence ID" value="JAG20507.1"/>
    <property type="molecule type" value="Transcribed_RNA"/>
</dbReference>
<feature type="compositionally biased region" description="Basic residues" evidence="1">
    <location>
        <begin position="1"/>
        <end position="16"/>
    </location>
</feature>
<proteinExistence type="predicted"/>
<accession>A0A0A9XIG5</accession>